<keyword evidence="1 4" id="KW-0269">Exonuclease</keyword>
<dbReference type="GO" id="GO:0008408">
    <property type="term" value="F:3'-5' exonuclease activity"/>
    <property type="evidence" value="ECO:0007669"/>
    <property type="project" value="TreeGrafter"/>
</dbReference>
<proteinExistence type="predicted"/>
<dbReference type="EC" id="2.7.7.7" evidence="4"/>
<dbReference type="SUPFAM" id="SSF53098">
    <property type="entry name" value="Ribonuclease H-like"/>
    <property type="match status" value="1"/>
</dbReference>
<keyword evidence="1 4" id="KW-0540">Nuclease</keyword>
<dbReference type="SUPFAM" id="SSF52113">
    <property type="entry name" value="BRCT domain"/>
    <property type="match status" value="1"/>
</dbReference>
<evidence type="ECO:0000313" key="5">
    <source>
        <dbReference type="Proteomes" id="UP000006247"/>
    </source>
</evidence>
<dbReference type="InterPro" id="IPR013520">
    <property type="entry name" value="Ribonucl_H"/>
</dbReference>
<gene>
    <name evidence="4" type="ORF">CORMATOL_01994</name>
</gene>
<dbReference type="Pfam" id="PF00929">
    <property type="entry name" value="RNase_T"/>
    <property type="match status" value="1"/>
</dbReference>
<dbReference type="Gene3D" id="3.40.50.10190">
    <property type="entry name" value="BRCT domain"/>
    <property type="match status" value="1"/>
</dbReference>
<dbReference type="InterPro" id="IPR012337">
    <property type="entry name" value="RNaseH-like_sf"/>
</dbReference>
<dbReference type="CDD" id="cd06130">
    <property type="entry name" value="DNA_pol_III_epsilon_like"/>
    <property type="match status" value="1"/>
</dbReference>
<evidence type="ECO:0000256" key="2">
    <source>
        <dbReference type="SAM" id="MobiDB-lite"/>
    </source>
</evidence>
<dbReference type="Proteomes" id="UP000006247">
    <property type="component" value="Unassembled WGS sequence"/>
</dbReference>
<organism evidence="4 5">
    <name type="scientific">Corynebacterium matruchotii ATCC 33806</name>
    <dbReference type="NCBI Taxonomy" id="566549"/>
    <lineage>
        <taxon>Bacteria</taxon>
        <taxon>Bacillati</taxon>
        <taxon>Actinomycetota</taxon>
        <taxon>Actinomycetes</taxon>
        <taxon>Mycobacteriales</taxon>
        <taxon>Corynebacteriaceae</taxon>
        <taxon>Corynebacterium</taxon>
    </lineage>
</organism>
<dbReference type="GO" id="GO:0005829">
    <property type="term" value="C:cytosol"/>
    <property type="evidence" value="ECO:0007669"/>
    <property type="project" value="TreeGrafter"/>
</dbReference>
<dbReference type="AlphaFoldDB" id="C0E4R9"/>
<reference evidence="4 5" key="1">
    <citation type="submission" date="2009-01" db="EMBL/GenBank/DDBJ databases">
        <authorList>
            <person name="Fulton L."/>
            <person name="Clifton S."/>
            <person name="Chinwalla A.T."/>
            <person name="Mitreva M."/>
            <person name="Sodergren E."/>
            <person name="Weinstock G."/>
            <person name="Clifton S."/>
            <person name="Dooling D.J."/>
            <person name="Fulton B."/>
            <person name="Minx P."/>
            <person name="Pepin K.H."/>
            <person name="Johnson M."/>
            <person name="Bhonagiri V."/>
            <person name="Nash W.E."/>
            <person name="Mardis E.R."/>
            <person name="Wilson R.K."/>
        </authorList>
    </citation>
    <scope>NUCLEOTIDE SEQUENCE [LARGE SCALE GENOMIC DNA]</scope>
    <source>
        <strain evidence="4 5">ATCC 33806</strain>
    </source>
</reference>
<dbReference type="PROSITE" id="PS50172">
    <property type="entry name" value="BRCT"/>
    <property type="match status" value="1"/>
</dbReference>
<dbReference type="InterPro" id="IPR001357">
    <property type="entry name" value="BRCT_dom"/>
</dbReference>
<dbReference type="CDD" id="cd17748">
    <property type="entry name" value="BRCT_DNA_ligase_like"/>
    <property type="match status" value="1"/>
</dbReference>
<name>C0E4R9_9CORY</name>
<keyword evidence="4" id="KW-0548">Nucleotidyltransferase</keyword>
<keyword evidence="1 4" id="KW-0378">Hydrolase</keyword>
<dbReference type="GO" id="GO:0003676">
    <property type="term" value="F:nucleic acid binding"/>
    <property type="evidence" value="ECO:0007669"/>
    <property type="project" value="InterPro"/>
</dbReference>
<feature type="region of interest" description="Disordered" evidence="2">
    <location>
        <begin position="317"/>
        <end position="356"/>
    </location>
</feature>
<accession>C0E4R9</accession>
<dbReference type="HOGENOM" id="CLU_047806_0_1_11"/>
<comment type="caution">
    <text evidence="4">The sequence shown here is derived from an EMBL/GenBank/DDBJ whole genome shotgun (WGS) entry which is preliminary data.</text>
</comment>
<dbReference type="PANTHER" id="PTHR30231">
    <property type="entry name" value="DNA POLYMERASE III SUBUNIT EPSILON"/>
    <property type="match status" value="1"/>
</dbReference>
<protein>
    <submittedName>
        <fullName evidence="4">Exonuclease, DNA polymerase III, epsilon subunit family</fullName>
        <ecNumber evidence="4">2.7.7.7</ecNumber>
    </submittedName>
</protein>
<dbReference type="PANTHER" id="PTHR30231:SF42">
    <property type="entry name" value="EXONUCLEASE"/>
    <property type="match status" value="1"/>
</dbReference>
<evidence type="ECO:0000256" key="1">
    <source>
        <dbReference type="ARBA" id="ARBA00022839"/>
    </source>
</evidence>
<dbReference type="EMBL" id="ACEB01000028">
    <property type="protein sequence ID" value="EEG26457.1"/>
    <property type="molecule type" value="Genomic_DNA"/>
</dbReference>
<evidence type="ECO:0000313" key="4">
    <source>
        <dbReference type="EMBL" id="EEG26457.1"/>
    </source>
</evidence>
<dbReference type="FunFam" id="3.30.420.10:FF:000045">
    <property type="entry name" value="3'-5' exonuclease DinG"/>
    <property type="match status" value="1"/>
</dbReference>
<dbReference type="Gene3D" id="3.30.420.10">
    <property type="entry name" value="Ribonuclease H-like superfamily/Ribonuclease H"/>
    <property type="match status" value="1"/>
</dbReference>
<dbReference type="GO" id="GO:0003887">
    <property type="term" value="F:DNA-directed DNA polymerase activity"/>
    <property type="evidence" value="ECO:0007669"/>
    <property type="project" value="UniProtKB-EC"/>
</dbReference>
<evidence type="ECO:0000259" key="3">
    <source>
        <dbReference type="PROSITE" id="PS50172"/>
    </source>
</evidence>
<dbReference type="InterPro" id="IPR036397">
    <property type="entry name" value="RNaseH_sf"/>
</dbReference>
<feature type="domain" description="BRCT" evidence="3">
    <location>
        <begin position="356"/>
        <end position="420"/>
    </location>
</feature>
<dbReference type="InterPro" id="IPR036420">
    <property type="entry name" value="BRCT_dom_sf"/>
</dbReference>
<keyword evidence="4" id="KW-0808">Transferase</keyword>
<sequence>MRPTKFRKDFKPMSSISAYGATIKVTQAGVYITPSRLAQALEHVPHLVPIDRITGATELSPPTAYGLGAVELTGTTEVIRFAPGQAANMTTLIDAVTDAVQGNAPALVPGLHFVGVDVETANADWGSICQIGVVRVTDGMQVDSHEWLCQPPAGIDHFDEGNIRIHGITPDMVTDAPDFATVFPEVVAYVADQVLVAHNAQFDLTAFSRACHATGTPVPHWKFACSLAASRAAKLGITSHRLPVVAQHLGVELDNHHDAVADARACAGIFVQLALRAHATGDIETVFTTLGFSLGDLNTERIYPVLSNPPTVTVAGGRGHADGAAAPTPARSAPKSARWAKAATPTTIPDPNPDADPNHPLFGHVITLTGDFEPYDKGELWEKMAAVGATVAKNVTKKTTMLVMGPWDSVTSKQKRAEELISKGQNIEMWQSMRLFTALGLDPTADDAADDDEPPF</sequence>
<dbReference type="SMART" id="SM00479">
    <property type="entry name" value="EXOIII"/>
    <property type="match status" value="1"/>
</dbReference>